<keyword evidence="5" id="KW-1185">Reference proteome</keyword>
<sequence>TGLFLQDGKDKSEFREERAKQAEQAKIRAAMKQRESKRLRQAQQIQRELQELEVKQAEVEKDGVVIEKAIRSGELSKSEEQKMMMEWFKIINRKNAMIRYESELVIHANYIQLEDQQGRLEQEIRELLMKEGKRDQIDIQLKTKELVDIVGQRNNLVELLDEDRKREQEEDKAFESMLAAKGK</sequence>
<dbReference type="InterPro" id="IPR050540">
    <property type="entry name" value="F-actin_Monoox_Mical"/>
</dbReference>
<dbReference type="InterPro" id="IPR022735">
    <property type="entry name" value="bMERB_dom"/>
</dbReference>
<dbReference type="AlphaFoldDB" id="A7SDB8"/>
<feature type="domain" description="BMERB" evidence="3">
    <location>
        <begin position="32"/>
        <end position="176"/>
    </location>
</feature>
<organism evidence="4 5">
    <name type="scientific">Nematostella vectensis</name>
    <name type="common">Starlet sea anemone</name>
    <dbReference type="NCBI Taxonomy" id="45351"/>
    <lineage>
        <taxon>Eukaryota</taxon>
        <taxon>Metazoa</taxon>
        <taxon>Cnidaria</taxon>
        <taxon>Anthozoa</taxon>
        <taxon>Hexacorallia</taxon>
        <taxon>Actiniaria</taxon>
        <taxon>Edwardsiidae</taxon>
        <taxon>Nematostella</taxon>
    </lineage>
</organism>
<dbReference type="PANTHER" id="PTHR23167">
    <property type="entry name" value="CALPONIN HOMOLOGY DOMAIN-CONTAINING PROTEIN DDB_G0272472-RELATED"/>
    <property type="match status" value="1"/>
</dbReference>
<dbReference type="PhylomeDB" id="A7SDB8"/>
<dbReference type="PANTHER" id="PTHR23167:SF54">
    <property type="entry name" value="[F-ACTIN]-MONOOXYGENASE MICAL"/>
    <property type="match status" value="1"/>
</dbReference>
<proteinExistence type="predicted"/>
<evidence type="ECO:0000256" key="2">
    <source>
        <dbReference type="SAM" id="MobiDB-lite"/>
    </source>
</evidence>
<feature type="non-terminal residue" evidence="4">
    <location>
        <position position="1"/>
    </location>
</feature>
<evidence type="ECO:0000259" key="3">
    <source>
        <dbReference type="PROSITE" id="PS51848"/>
    </source>
</evidence>
<evidence type="ECO:0000313" key="4">
    <source>
        <dbReference type="EMBL" id="EDO38283.1"/>
    </source>
</evidence>
<name>A7SDB8_NEMVE</name>
<feature type="region of interest" description="Disordered" evidence="2">
    <location>
        <begin position="1"/>
        <end position="22"/>
    </location>
</feature>
<gene>
    <name evidence="4" type="ORF">NEMVEDRAFT_v1g114138</name>
</gene>
<dbReference type="OMA" id="EAGTECT"/>
<keyword evidence="1" id="KW-0175">Coiled coil</keyword>
<dbReference type="PROSITE" id="PS51848">
    <property type="entry name" value="BMERB"/>
    <property type="match status" value="1"/>
</dbReference>
<dbReference type="Proteomes" id="UP000001593">
    <property type="component" value="Unassembled WGS sequence"/>
</dbReference>
<dbReference type="HOGENOM" id="CLU_119334_0_0_1"/>
<dbReference type="SMART" id="SM01203">
    <property type="entry name" value="DUF3585"/>
    <property type="match status" value="1"/>
</dbReference>
<protein>
    <recommendedName>
        <fullName evidence="3">BMERB domain-containing protein</fullName>
    </recommendedName>
</protein>
<dbReference type="eggNOG" id="ENOG502R2B3">
    <property type="taxonomic scope" value="Eukaryota"/>
</dbReference>
<dbReference type="InParanoid" id="A7SDB8"/>
<accession>A7SDB8</accession>
<reference evidence="4 5" key="1">
    <citation type="journal article" date="2007" name="Science">
        <title>Sea anemone genome reveals ancestral eumetazoan gene repertoire and genomic organization.</title>
        <authorList>
            <person name="Putnam N.H."/>
            <person name="Srivastava M."/>
            <person name="Hellsten U."/>
            <person name="Dirks B."/>
            <person name="Chapman J."/>
            <person name="Salamov A."/>
            <person name="Terry A."/>
            <person name="Shapiro H."/>
            <person name="Lindquist E."/>
            <person name="Kapitonov V.V."/>
            <person name="Jurka J."/>
            <person name="Genikhovich G."/>
            <person name="Grigoriev I.V."/>
            <person name="Lucas S.M."/>
            <person name="Steele R.E."/>
            <person name="Finnerty J.R."/>
            <person name="Technau U."/>
            <person name="Martindale M.Q."/>
            <person name="Rokhsar D.S."/>
        </authorList>
    </citation>
    <scope>NUCLEOTIDE SEQUENCE [LARGE SCALE GENOMIC DNA]</scope>
    <source>
        <strain evidence="5">CH2 X CH6</strain>
    </source>
</reference>
<evidence type="ECO:0000256" key="1">
    <source>
        <dbReference type="SAM" id="Coils"/>
    </source>
</evidence>
<feature type="coiled-coil region" evidence="1">
    <location>
        <begin position="22"/>
        <end position="62"/>
    </location>
</feature>
<evidence type="ECO:0000313" key="5">
    <source>
        <dbReference type="Proteomes" id="UP000001593"/>
    </source>
</evidence>
<dbReference type="EMBL" id="DS469629">
    <property type="protein sequence ID" value="EDO38283.1"/>
    <property type="molecule type" value="Genomic_DNA"/>
</dbReference>
<feature type="compositionally biased region" description="Basic and acidic residues" evidence="2">
    <location>
        <begin position="7"/>
        <end position="22"/>
    </location>
</feature>
<dbReference type="Pfam" id="PF12130">
    <property type="entry name" value="bMERB_dom"/>
    <property type="match status" value="1"/>
</dbReference>